<dbReference type="OrthoDB" id="2439320at2759"/>
<keyword evidence="2" id="KW-1185">Reference proteome</keyword>
<name>A0A9N9GQK0_9GLOM</name>
<accession>A0A9N9GQK0</accession>
<dbReference type="EMBL" id="CAJVPY010004724">
    <property type="protein sequence ID" value="CAG8626337.1"/>
    <property type="molecule type" value="Genomic_DNA"/>
</dbReference>
<dbReference type="AlphaFoldDB" id="A0A9N9GQK0"/>
<sequence length="106" mass="12517">DNFRCLTQLAMKKAFDKKTIQQYPYLRVGQQVCNSHYMIIVENRYTEYKSASVPNSSTKLSFEIRELIDEQNDTDETDLDKEDDSQLEIDRDLELDLQNKISEMNN</sequence>
<evidence type="ECO:0000313" key="2">
    <source>
        <dbReference type="Proteomes" id="UP000789405"/>
    </source>
</evidence>
<reference evidence="1" key="1">
    <citation type="submission" date="2021-06" db="EMBL/GenBank/DDBJ databases">
        <authorList>
            <person name="Kallberg Y."/>
            <person name="Tangrot J."/>
            <person name="Rosling A."/>
        </authorList>
    </citation>
    <scope>NUCLEOTIDE SEQUENCE</scope>
    <source>
        <strain evidence="1">MA453B</strain>
    </source>
</reference>
<dbReference type="Proteomes" id="UP000789405">
    <property type="component" value="Unassembled WGS sequence"/>
</dbReference>
<protein>
    <submittedName>
        <fullName evidence="1">15481_t:CDS:1</fullName>
    </submittedName>
</protein>
<feature type="non-terminal residue" evidence="1">
    <location>
        <position position="106"/>
    </location>
</feature>
<comment type="caution">
    <text evidence="1">The sequence shown here is derived from an EMBL/GenBank/DDBJ whole genome shotgun (WGS) entry which is preliminary data.</text>
</comment>
<gene>
    <name evidence="1" type="ORF">DERYTH_LOCUS8907</name>
</gene>
<proteinExistence type="predicted"/>
<organism evidence="1 2">
    <name type="scientific">Dentiscutata erythropus</name>
    <dbReference type="NCBI Taxonomy" id="1348616"/>
    <lineage>
        <taxon>Eukaryota</taxon>
        <taxon>Fungi</taxon>
        <taxon>Fungi incertae sedis</taxon>
        <taxon>Mucoromycota</taxon>
        <taxon>Glomeromycotina</taxon>
        <taxon>Glomeromycetes</taxon>
        <taxon>Diversisporales</taxon>
        <taxon>Gigasporaceae</taxon>
        <taxon>Dentiscutata</taxon>
    </lineage>
</organism>
<evidence type="ECO:0000313" key="1">
    <source>
        <dbReference type="EMBL" id="CAG8626337.1"/>
    </source>
</evidence>